<gene>
    <name evidence="1" type="ORF">HOV93_43910</name>
</gene>
<keyword evidence="2" id="KW-1185">Reference proteome</keyword>
<dbReference type="AlphaFoldDB" id="A0A7V8V965"/>
<evidence type="ECO:0000313" key="1">
    <source>
        <dbReference type="EMBL" id="MBA2117195.1"/>
    </source>
</evidence>
<accession>A0A7V8V965</accession>
<evidence type="ECO:0000313" key="2">
    <source>
        <dbReference type="Proteomes" id="UP000551616"/>
    </source>
</evidence>
<protein>
    <submittedName>
        <fullName evidence="1">Uncharacterized protein</fullName>
    </submittedName>
</protein>
<name>A0A7V8V965_9BACT</name>
<comment type="caution">
    <text evidence="1">The sequence shown here is derived from an EMBL/GenBank/DDBJ whole genome shotgun (WGS) entry which is preliminary data.</text>
</comment>
<dbReference type="RefSeq" id="WP_207398576.1">
    <property type="nucleotide sequence ID" value="NZ_JABRWO010000013.1"/>
</dbReference>
<dbReference type="EMBL" id="JABRWO010000013">
    <property type="protein sequence ID" value="MBA2117195.1"/>
    <property type="molecule type" value="Genomic_DNA"/>
</dbReference>
<reference evidence="1 2" key="1">
    <citation type="submission" date="2020-05" db="EMBL/GenBank/DDBJ databases">
        <title>Bremerella alba sp. nov., a novel planctomycete isolated from the surface of the macroalga Fucus spiralis.</title>
        <authorList>
            <person name="Godinho O."/>
            <person name="Botelho R."/>
            <person name="Albuquerque L."/>
            <person name="Wiegand S."/>
            <person name="Da Costa M.S."/>
            <person name="Lobo-Da-Cunha A."/>
            <person name="Jogler C."/>
            <person name="Lage O.M."/>
        </authorList>
    </citation>
    <scope>NUCLEOTIDE SEQUENCE [LARGE SCALE GENOMIC DNA]</scope>
    <source>
        <strain evidence="1 2">FF15</strain>
    </source>
</reference>
<proteinExistence type="predicted"/>
<organism evidence="1 2">
    <name type="scientific">Bremerella alba</name>
    <dbReference type="NCBI Taxonomy" id="980252"/>
    <lineage>
        <taxon>Bacteria</taxon>
        <taxon>Pseudomonadati</taxon>
        <taxon>Planctomycetota</taxon>
        <taxon>Planctomycetia</taxon>
        <taxon>Pirellulales</taxon>
        <taxon>Pirellulaceae</taxon>
        <taxon>Bremerella</taxon>
    </lineage>
</organism>
<sequence>MLSDTYYTAWYHPSTLLILPFNPTRDGLESMKFIKDGNGILHGTYHPSKNVRCEVELDSGIGNRPISANVYVKERVVHEIKATWKVWGNGRTMIETIANTSHGQNATYTWTLTEFDVLQAVNPNQFQQADLGALQGARVIDKRNPNNVLINGFPIR</sequence>
<dbReference type="Proteomes" id="UP000551616">
    <property type="component" value="Unassembled WGS sequence"/>
</dbReference>